<name>A0ABT8EC44_9BACL</name>
<comment type="caution">
    <text evidence="10">The sequence shown here is derived from an EMBL/GenBank/DDBJ whole genome shotgun (WGS) entry which is preliminary data.</text>
</comment>
<dbReference type="Gene3D" id="3.30.240.20">
    <property type="entry name" value="bsu07140 like domains"/>
    <property type="match status" value="2"/>
</dbReference>
<evidence type="ECO:0000256" key="3">
    <source>
        <dbReference type="ARBA" id="ARBA00022475"/>
    </source>
</evidence>
<organism evidence="10 11">
    <name type="scientific">Fictibacillus terranigra</name>
    <dbReference type="NCBI Taxonomy" id="3058424"/>
    <lineage>
        <taxon>Bacteria</taxon>
        <taxon>Bacillati</taxon>
        <taxon>Bacillota</taxon>
        <taxon>Bacilli</taxon>
        <taxon>Bacillales</taxon>
        <taxon>Fictibacillaceae</taxon>
        <taxon>Fictibacillus</taxon>
    </lineage>
</organism>
<dbReference type="Proteomes" id="UP001168694">
    <property type="component" value="Unassembled WGS sequence"/>
</dbReference>
<dbReference type="InterPro" id="IPR048454">
    <property type="entry name" value="YetF_N"/>
</dbReference>
<gene>
    <name evidence="10" type="ORF">QYF49_21260</name>
</gene>
<evidence type="ECO:0000256" key="2">
    <source>
        <dbReference type="ARBA" id="ARBA00006448"/>
    </source>
</evidence>
<feature type="domain" description="YetF-like N-terminal transmembrane" evidence="9">
    <location>
        <begin position="9"/>
        <end position="77"/>
    </location>
</feature>
<evidence type="ECO:0000313" key="11">
    <source>
        <dbReference type="Proteomes" id="UP001168694"/>
    </source>
</evidence>
<accession>A0ABT8EC44</accession>
<protein>
    <submittedName>
        <fullName evidence="10">DUF421 domain-containing protein</fullName>
    </submittedName>
</protein>
<comment type="similarity">
    <text evidence="2">Belongs to the UPF0702 family.</text>
</comment>
<keyword evidence="6 7" id="KW-0472">Membrane</keyword>
<dbReference type="PANTHER" id="PTHR34582:SF5">
    <property type="entry name" value="UPF0702 TRANSMEMBRANE PROTEIN YETF"/>
    <property type="match status" value="1"/>
</dbReference>
<keyword evidence="3" id="KW-1003">Cell membrane</keyword>
<dbReference type="RefSeq" id="WP_290401595.1">
    <property type="nucleotide sequence ID" value="NZ_JAUHLN010000005.1"/>
</dbReference>
<feature type="transmembrane region" description="Helical" evidence="7">
    <location>
        <begin position="58"/>
        <end position="78"/>
    </location>
</feature>
<evidence type="ECO:0000259" key="8">
    <source>
        <dbReference type="Pfam" id="PF04239"/>
    </source>
</evidence>
<keyword evidence="5 7" id="KW-1133">Transmembrane helix</keyword>
<dbReference type="EMBL" id="JAUHLN010000005">
    <property type="protein sequence ID" value="MDN4075491.1"/>
    <property type="molecule type" value="Genomic_DNA"/>
</dbReference>
<evidence type="ECO:0000259" key="9">
    <source>
        <dbReference type="Pfam" id="PF20730"/>
    </source>
</evidence>
<evidence type="ECO:0000256" key="7">
    <source>
        <dbReference type="SAM" id="Phobius"/>
    </source>
</evidence>
<comment type="subcellular location">
    <subcellularLocation>
        <location evidence="1">Cell membrane</location>
        <topology evidence="1">Multi-pass membrane protein</topology>
    </subcellularLocation>
</comment>
<proteinExistence type="inferred from homology"/>
<reference evidence="10" key="1">
    <citation type="submission" date="2023-06" db="EMBL/GenBank/DDBJ databases">
        <title>Draft Genome Sequences of Representative Paenibacillus Polymyxa, Bacillus cereus, Fictibacillus sp., and Brevibacillus agri Strains Isolated from Amazonian Dark Earth.</title>
        <authorList>
            <person name="Pellegrinetti T.A."/>
            <person name="Cunha I.C.M."/>
            <person name="Chaves M.G."/>
            <person name="Freitas A.S."/>
            <person name="Silva A.V.R."/>
            <person name="Tsai S.M."/>
            <person name="Mendes L.W."/>
        </authorList>
    </citation>
    <scope>NUCLEOTIDE SEQUENCE</scope>
    <source>
        <strain evidence="10">CENA-BCM004</strain>
    </source>
</reference>
<keyword evidence="4 7" id="KW-0812">Transmembrane</keyword>
<evidence type="ECO:0000313" key="10">
    <source>
        <dbReference type="EMBL" id="MDN4075491.1"/>
    </source>
</evidence>
<feature type="domain" description="YetF C-terminal" evidence="8">
    <location>
        <begin position="80"/>
        <end position="214"/>
    </location>
</feature>
<dbReference type="Pfam" id="PF04239">
    <property type="entry name" value="DUF421"/>
    <property type="match status" value="1"/>
</dbReference>
<evidence type="ECO:0000256" key="1">
    <source>
        <dbReference type="ARBA" id="ARBA00004651"/>
    </source>
</evidence>
<dbReference type="Pfam" id="PF20730">
    <property type="entry name" value="YetF_N"/>
    <property type="match status" value="1"/>
</dbReference>
<dbReference type="PANTHER" id="PTHR34582">
    <property type="entry name" value="UPF0702 TRANSMEMBRANE PROTEIN YCAP"/>
    <property type="match status" value="1"/>
</dbReference>
<evidence type="ECO:0000256" key="5">
    <source>
        <dbReference type="ARBA" id="ARBA00022989"/>
    </source>
</evidence>
<dbReference type="InterPro" id="IPR007353">
    <property type="entry name" value="DUF421"/>
</dbReference>
<keyword evidence="11" id="KW-1185">Reference proteome</keyword>
<evidence type="ECO:0000256" key="6">
    <source>
        <dbReference type="ARBA" id="ARBA00023136"/>
    </source>
</evidence>
<dbReference type="InterPro" id="IPR023090">
    <property type="entry name" value="UPF0702_alpha/beta_dom_sf"/>
</dbReference>
<evidence type="ECO:0000256" key="4">
    <source>
        <dbReference type="ARBA" id="ARBA00022692"/>
    </source>
</evidence>
<feature type="transmembrane region" description="Helical" evidence="7">
    <location>
        <begin position="32"/>
        <end position="52"/>
    </location>
</feature>
<sequence>MNLLHTEGELLVGFIGLFCITKMLGKMTITQITLFDFISALVLGELVGNALYDKEVGLLEILVGIFSWGILMFSMQLITQKSMRARAFLEGRPTIIVYKGKIRHKELKKNRIDLNQLMHLLRDKNTFSIREVEFAVLETDGTINVVKKSDYEIPTKADHGMPKNPPSLPIALISDGQLMKENLRRSGLNEIWLKKELRKKEIDHYTEVFYAEWKEGDSLYVETYN</sequence>